<dbReference type="AlphaFoldDB" id="H3ALX0"/>
<dbReference type="PANTHER" id="PTHR11532:SF84">
    <property type="entry name" value="CARBOXYPEPTIDASE M"/>
    <property type="match status" value="1"/>
</dbReference>
<dbReference type="InterPro" id="IPR050753">
    <property type="entry name" value="Peptidase_M14_domain"/>
</dbReference>
<dbReference type="SUPFAM" id="SSF49464">
    <property type="entry name" value="Carboxypeptidase regulatory domain-like"/>
    <property type="match status" value="1"/>
</dbReference>
<dbReference type="HOGENOM" id="CLU_006722_1_0_1"/>
<dbReference type="GO" id="GO:0004181">
    <property type="term" value="F:metallocarboxypeptidase activity"/>
    <property type="evidence" value="ECO:0007669"/>
    <property type="project" value="InterPro"/>
</dbReference>
<evidence type="ECO:0000256" key="9">
    <source>
        <dbReference type="ARBA" id="ARBA00023180"/>
    </source>
</evidence>
<dbReference type="InterPro" id="IPR008969">
    <property type="entry name" value="CarboxyPept-like_regulatory"/>
</dbReference>
<dbReference type="EMBL" id="AFYH01173480">
    <property type="status" value="NOT_ANNOTATED_CDS"/>
    <property type="molecule type" value="Genomic_DNA"/>
</dbReference>
<dbReference type="PANTHER" id="PTHR11532">
    <property type="entry name" value="PROTEASE M14 CARBOXYPEPTIDASE"/>
    <property type="match status" value="1"/>
</dbReference>
<feature type="domain" description="Peptidase M14" evidence="12">
    <location>
        <begin position="22"/>
        <end position="311"/>
    </location>
</feature>
<dbReference type="PROSITE" id="PS00133">
    <property type="entry name" value="CARBOXYPEPT_ZN_2"/>
    <property type="match status" value="1"/>
</dbReference>
<dbReference type="Ensembl" id="ENSLACT00000010720.1">
    <property type="protein sequence ID" value="ENSLACP00000010641.1"/>
    <property type="gene ID" value="ENSLACG00000009374.1"/>
</dbReference>
<dbReference type="FunFam" id="3.40.630.10:FF:000020">
    <property type="entry name" value="Carboxypeptidase D"/>
    <property type="match status" value="1"/>
</dbReference>
<dbReference type="EMBL" id="AFYH01173479">
    <property type="status" value="NOT_ANNOTATED_CDS"/>
    <property type="molecule type" value="Genomic_DNA"/>
</dbReference>
<name>H3ALX0_LATCH</name>
<sequence length="408" mass="46109">VPLRFWWWVGALSTWALGLDFKYHSSKEVEEFLQVMNRNYSSITHLYSIGKSVEGRELWVFVIGRFPKQHMVGIPDFKYVGNIHGNEVIGREILLQLIEHLVTNYGTDLPITRLISSTRIHIMPSMNPDGFVGSVPDCYSTVGRYNKNGYDLNRNFPDVFQTTDSISQPETEAVKRWIQSETFVLSANLHGGALVASYPYDNTKTVDGSSKICSVPPDEDVFKHLALSYSLNHANMYKGHVCEEMLIFPNGIINGCSWYPIKGGMQDYNYVWGQCFEITLEVSCCKYPPEMELPGMWEENRAALIEYIKQVHLALGVKGQVLDITGNPIPEALVEVQGRENIVPYKTNIHGEYYRLLLPGKYIFKITVPGHKPAMRTLTVPLGSDRFSALKEDIVFHFKLQAGSAGAT</sequence>
<reference evidence="13" key="3">
    <citation type="submission" date="2025-09" db="UniProtKB">
        <authorList>
            <consortium name="Ensembl"/>
        </authorList>
    </citation>
    <scope>IDENTIFICATION</scope>
</reference>
<evidence type="ECO:0000259" key="12">
    <source>
        <dbReference type="PROSITE" id="PS52035"/>
    </source>
</evidence>
<evidence type="ECO:0000256" key="5">
    <source>
        <dbReference type="ARBA" id="ARBA00022723"/>
    </source>
</evidence>
<evidence type="ECO:0000256" key="8">
    <source>
        <dbReference type="ARBA" id="ARBA00023049"/>
    </source>
</evidence>
<organism evidence="13 14">
    <name type="scientific">Latimeria chalumnae</name>
    <name type="common">Coelacanth</name>
    <dbReference type="NCBI Taxonomy" id="7897"/>
    <lineage>
        <taxon>Eukaryota</taxon>
        <taxon>Metazoa</taxon>
        <taxon>Chordata</taxon>
        <taxon>Craniata</taxon>
        <taxon>Vertebrata</taxon>
        <taxon>Euteleostomi</taxon>
        <taxon>Coelacanthiformes</taxon>
        <taxon>Coelacanthidae</taxon>
        <taxon>Latimeria</taxon>
    </lineage>
</organism>
<dbReference type="PROSITE" id="PS00132">
    <property type="entry name" value="CARBOXYPEPT_ZN_1"/>
    <property type="match status" value="1"/>
</dbReference>
<keyword evidence="14" id="KW-1185">Reference proteome</keyword>
<dbReference type="GeneTree" id="ENSGT00940000158580"/>
<reference evidence="13" key="2">
    <citation type="submission" date="2025-08" db="UniProtKB">
        <authorList>
            <consortium name="Ensembl"/>
        </authorList>
    </citation>
    <scope>IDENTIFICATION</scope>
</reference>
<dbReference type="EMBL" id="AFYH01173477">
    <property type="status" value="NOT_ANNOTATED_CDS"/>
    <property type="molecule type" value="Genomic_DNA"/>
</dbReference>
<dbReference type="EMBL" id="AFYH01173481">
    <property type="status" value="NOT_ANNOTATED_CDS"/>
    <property type="molecule type" value="Genomic_DNA"/>
</dbReference>
<dbReference type="GO" id="GO:0006518">
    <property type="term" value="P:peptide metabolic process"/>
    <property type="evidence" value="ECO:0007669"/>
    <property type="project" value="TreeGrafter"/>
</dbReference>
<dbReference type="Pfam" id="PF00246">
    <property type="entry name" value="Peptidase_M14"/>
    <property type="match status" value="1"/>
</dbReference>
<dbReference type="GO" id="GO:0008270">
    <property type="term" value="F:zinc ion binding"/>
    <property type="evidence" value="ECO:0007669"/>
    <property type="project" value="InterPro"/>
</dbReference>
<dbReference type="EMBL" id="AFYH01173478">
    <property type="status" value="NOT_ANNOTATED_CDS"/>
    <property type="molecule type" value="Genomic_DNA"/>
</dbReference>
<dbReference type="InParanoid" id="H3ALX0"/>
<keyword evidence="3" id="KW-0121">Carboxypeptidase</keyword>
<keyword evidence="11" id="KW-0732">Signal</keyword>
<feature type="chain" id="PRO_5003580018" evidence="11">
    <location>
        <begin position="19"/>
        <end position="408"/>
    </location>
</feature>
<keyword evidence="4" id="KW-0645">Protease</keyword>
<dbReference type="GO" id="GO:0005615">
    <property type="term" value="C:extracellular space"/>
    <property type="evidence" value="ECO:0007669"/>
    <property type="project" value="TreeGrafter"/>
</dbReference>
<dbReference type="InterPro" id="IPR057247">
    <property type="entry name" value="CARBOXYPEPT_ZN_2"/>
</dbReference>
<evidence type="ECO:0000256" key="7">
    <source>
        <dbReference type="ARBA" id="ARBA00022833"/>
    </source>
</evidence>
<feature type="active site" description="Proton donor/acceptor" evidence="10">
    <location>
        <position position="281"/>
    </location>
</feature>
<feature type="signal peptide" evidence="11">
    <location>
        <begin position="1"/>
        <end position="18"/>
    </location>
</feature>
<dbReference type="Pfam" id="PF13620">
    <property type="entry name" value="CarboxypepD_reg"/>
    <property type="match status" value="1"/>
</dbReference>
<dbReference type="STRING" id="7897.ENSLACP00000010641"/>
<keyword evidence="6" id="KW-0378">Hydrolase</keyword>
<evidence type="ECO:0000256" key="2">
    <source>
        <dbReference type="ARBA" id="ARBA00005988"/>
    </source>
</evidence>
<dbReference type="InterPro" id="IPR057246">
    <property type="entry name" value="CARBOXYPEPT_ZN_1"/>
</dbReference>
<dbReference type="CDD" id="cd11308">
    <property type="entry name" value="Peptidase_M14NE-CP-C_like"/>
    <property type="match status" value="1"/>
</dbReference>
<protein>
    <submittedName>
        <fullName evidence="13">Carboxypeptidase M</fullName>
    </submittedName>
</protein>
<dbReference type="Proteomes" id="UP000008672">
    <property type="component" value="Unassembled WGS sequence"/>
</dbReference>
<dbReference type="EMBL" id="AFYH01173475">
    <property type="status" value="NOT_ANNOTATED_CDS"/>
    <property type="molecule type" value="Genomic_DNA"/>
</dbReference>
<dbReference type="Gene3D" id="2.60.40.1120">
    <property type="entry name" value="Carboxypeptidase-like, regulatory domain"/>
    <property type="match status" value="1"/>
</dbReference>
<evidence type="ECO:0000313" key="14">
    <source>
        <dbReference type="Proteomes" id="UP000008672"/>
    </source>
</evidence>
<comment type="cofactor">
    <cofactor evidence="1">
        <name>Zn(2+)</name>
        <dbReference type="ChEBI" id="CHEBI:29105"/>
    </cofactor>
</comment>
<comment type="similarity">
    <text evidence="2 10">Belongs to the peptidase M14 family.</text>
</comment>
<keyword evidence="8" id="KW-0482">Metalloprotease</keyword>
<dbReference type="PROSITE" id="PS52035">
    <property type="entry name" value="PEPTIDASE_M14"/>
    <property type="match status" value="1"/>
</dbReference>
<dbReference type="SMART" id="SM00631">
    <property type="entry name" value="Zn_pept"/>
    <property type="match status" value="1"/>
</dbReference>
<dbReference type="eggNOG" id="KOG2649">
    <property type="taxonomic scope" value="Eukaryota"/>
</dbReference>
<dbReference type="PRINTS" id="PR00765">
    <property type="entry name" value="CRBOXYPTASEA"/>
</dbReference>
<evidence type="ECO:0000313" key="13">
    <source>
        <dbReference type="Ensembl" id="ENSLACP00000010641.1"/>
    </source>
</evidence>
<dbReference type="Gene3D" id="3.40.630.10">
    <property type="entry name" value="Zn peptidases"/>
    <property type="match status" value="1"/>
</dbReference>
<dbReference type="GO" id="GO:0016485">
    <property type="term" value="P:protein processing"/>
    <property type="evidence" value="ECO:0007669"/>
    <property type="project" value="TreeGrafter"/>
</dbReference>
<evidence type="ECO:0000256" key="6">
    <source>
        <dbReference type="ARBA" id="ARBA00022801"/>
    </source>
</evidence>
<evidence type="ECO:0000256" key="1">
    <source>
        <dbReference type="ARBA" id="ARBA00001947"/>
    </source>
</evidence>
<evidence type="ECO:0000256" key="3">
    <source>
        <dbReference type="ARBA" id="ARBA00022645"/>
    </source>
</evidence>
<keyword evidence="5" id="KW-0479">Metal-binding</keyword>
<gene>
    <name evidence="13" type="primary">CPM</name>
</gene>
<proteinExistence type="inferred from homology"/>
<evidence type="ECO:0000256" key="11">
    <source>
        <dbReference type="SAM" id="SignalP"/>
    </source>
</evidence>
<keyword evidence="9" id="KW-0325">Glycoprotein</keyword>
<reference evidence="14" key="1">
    <citation type="submission" date="2011-08" db="EMBL/GenBank/DDBJ databases">
        <title>The draft genome of Latimeria chalumnae.</title>
        <authorList>
            <person name="Di Palma F."/>
            <person name="Alfoldi J."/>
            <person name="Johnson J."/>
            <person name="Berlin A."/>
            <person name="Gnerre S."/>
            <person name="Jaffe D."/>
            <person name="MacCallum I."/>
            <person name="Young S."/>
            <person name="Walker B.J."/>
            <person name="Lander E."/>
            <person name="Lindblad-Toh K."/>
        </authorList>
    </citation>
    <scope>NUCLEOTIDE SEQUENCE [LARGE SCALE GENOMIC DNA]</scope>
    <source>
        <strain evidence="14">Wild caught</strain>
    </source>
</reference>
<dbReference type="EMBL" id="AFYH01173476">
    <property type="status" value="NOT_ANNOTATED_CDS"/>
    <property type="molecule type" value="Genomic_DNA"/>
</dbReference>
<keyword evidence="7" id="KW-0862">Zinc</keyword>
<dbReference type="OMA" id="GHEPYLT"/>
<evidence type="ECO:0000256" key="10">
    <source>
        <dbReference type="PROSITE-ProRule" id="PRU01379"/>
    </source>
</evidence>
<dbReference type="SUPFAM" id="SSF53187">
    <property type="entry name" value="Zn-dependent exopeptidases"/>
    <property type="match status" value="1"/>
</dbReference>
<accession>H3ALX0</accession>
<dbReference type="FunCoup" id="H3ALX0">
    <property type="interactions" value="658"/>
</dbReference>
<dbReference type="InterPro" id="IPR000834">
    <property type="entry name" value="Peptidase_M14"/>
</dbReference>
<evidence type="ECO:0000256" key="4">
    <source>
        <dbReference type="ARBA" id="ARBA00022670"/>
    </source>
</evidence>